<feature type="domain" description="N-(5'phosphoribosyl) anthranilate isomerase (PRAI)" evidence="10">
    <location>
        <begin position="5"/>
        <end position="199"/>
    </location>
</feature>
<evidence type="ECO:0000256" key="2">
    <source>
        <dbReference type="ARBA" id="ARBA00004664"/>
    </source>
</evidence>
<dbReference type="InterPro" id="IPR044643">
    <property type="entry name" value="TrpF_fam"/>
</dbReference>
<dbReference type="InterPro" id="IPR011060">
    <property type="entry name" value="RibuloseP-bd_barrel"/>
</dbReference>
<organism evidence="11 12">
    <name type="scientific">Petrotoga olearia DSM 13574</name>
    <dbReference type="NCBI Taxonomy" id="1122955"/>
    <lineage>
        <taxon>Bacteria</taxon>
        <taxon>Thermotogati</taxon>
        <taxon>Thermotogota</taxon>
        <taxon>Thermotogae</taxon>
        <taxon>Petrotogales</taxon>
        <taxon>Petrotogaceae</taxon>
        <taxon>Petrotoga</taxon>
    </lineage>
</organism>
<dbReference type="GO" id="GO:0000162">
    <property type="term" value="P:L-tryptophan biosynthetic process"/>
    <property type="evidence" value="ECO:0007669"/>
    <property type="project" value="UniProtKB-UniRule"/>
</dbReference>
<dbReference type="EMBL" id="AZRL01000002">
    <property type="protein sequence ID" value="PNR98512.1"/>
    <property type="molecule type" value="Genomic_DNA"/>
</dbReference>
<dbReference type="OrthoDB" id="9786954at2"/>
<dbReference type="InterPro" id="IPR001240">
    <property type="entry name" value="PRAI_dom"/>
</dbReference>
<sequence>MIRIKVCGITNVEDAINISEAGVDALGFILAESPRKIELPKVVEISKKLPPFVSRVAVVANPTIEEIEKIERSKVFDYVQFHGSEVVNLIKKCKLKTIKAIKIENESSLEEMSKYSNFVDYFLFDTRIGQKIGGTGQTFDWEILKKVDIKKPFILAGGLGLENVVEAIKIIKPNAVDLNSKVELFPGKKDIRIIKETIDKIKNLEING</sequence>
<dbReference type="Proteomes" id="UP000236434">
    <property type="component" value="Unassembled WGS sequence"/>
</dbReference>
<proteinExistence type="inferred from homology"/>
<evidence type="ECO:0000256" key="4">
    <source>
        <dbReference type="ARBA" id="ARBA00022272"/>
    </source>
</evidence>
<dbReference type="Gene3D" id="3.20.20.70">
    <property type="entry name" value="Aldolase class I"/>
    <property type="match status" value="1"/>
</dbReference>
<evidence type="ECO:0000256" key="7">
    <source>
        <dbReference type="ARBA" id="ARBA00023141"/>
    </source>
</evidence>
<dbReference type="Pfam" id="PF00697">
    <property type="entry name" value="PRAI"/>
    <property type="match status" value="1"/>
</dbReference>
<evidence type="ECO:0000259" key="10">
    <source>
        <dbReference type="Pfam" id="PF00697"/>
    </source>
</evidence>
<protein>
    <recommendedName>
        <fullName evidence="4 9">N-(5'-phosphoribosyl)anthranilate isomerase</fullName>
        <shortName evidence="9">PRAI</shortName>
        <ecNumber evidence="3 9">5.3.1.24</ecNumber>
    </recommendedName>
</protein>
<dbReference type="PANTHER" id="PTHR42894:SF1">
    <property type="entry name" value="N-(5'-PHOSPHORIBOSYL)ANTHRANILATE ISOMERASE"/>
    <property type="match status" value="1"/>
</dbReference>
<dbReference type="CDD" id="cd00405">
    <property type="entry name" value="PRAI"/>
    <property type="match status" value="1"/>
</dbReference>
<accession>A0A2K1P6W1</accession>
<dbReference type="UniPathway" id="UPA00035">
    <property type="reaction ID" value="UER00042"/>
</dbReference>
<evidence type="ECO:0000256" key="1">
    <source>
        <dbReference type="ARBA" id="ARBA00001164"/>
    </source>
</evidence>
<reference evidence="11 12" key="1">
    <citation type="submission" date="2013-12" db="EMBL/GenBank/DDBJ databases">
        <title>Comparative genomics of Petrotoga isolates.</title>
        <authorList>
            <person name="Nesbo C.L."/>
            <person name="Charchuk R."/>
            <person name="Chow K."/>
        </authorList>
    </citation>
    <scope>NUCLEOTIDE SEQUENCE [LARGE SCALE GENOMIC DNA]</scope>
    <source>
        <strain evidence="11 12">DSM 13574</strain>
    </source>
</reference>
<dbReference type="InterPro" id="IPR013785">
    <property type="entry name" value="Aldolase_TIM"/>
</dbReference>
<dbReference type="RefSeq" id="WP_103066072.1">
    <property type="nucleotide sequence ID" value="NZ_AZRL01000002.1"/>
</dbReference>
<evidence type="ECO:0000256" key="8">
    <source>
        <dbReference type="ARBA" id="ARBA00023235"/>
    </source>
</evidence>
<name>A0A2K1P6W1_9BACT</name>
<dbReference type="PANTHER" id="PTHR42894">
    <property type="entry name" value="N-(5'-PHOSPHORIBOSYL)ANTHRANILATE ISOMERASE"/>
    <property type="match status" value="1"/>
</dbReference>
<comment type="similarity">
    <text evidence="9">Belongs to the TrpF family.</text>
</comment>
<evidence type="ECO:0000313" key="12">
    <source>
        <dbReference type="Proteomes" id="UP000236434"/>
    </source>
</evidence>
<comment type="catalytic activity">
    <reaction evidence="1 9">
        <text>N-(5-phospho-beta-D-ribosyl)anthranilate = 1-(2-carboxyphenylamino)-1-deoxy-D-ribulose 5-phosphate</text>
        <dbReference type="Rhea" id="RHEA:21540"/>
        <dbReference type="ChEBI" id="CHEBI:18277"/>
        <dbReference type="ChEBI" id="CHEBI:58613"/>
        <dbReference type="EC" id="5.3.1.24"/>
    </reaction>
</comment>
<comment type="caution">
    <text evidence="11">The sequence shown here is derived from an EMBL/GenBank/DDBJ whole genome shotgun (WGS) entry which is preliminary data.</text>
</comment>
<evidence type="ECO:0000256" key="5">
    <source>
        <dbReference type="ARBA" id="ARBA00022605"/>
    </source>
</evidence>
<keyword evidence="5 9" id="KW-0028">Amino-acid biosynthesis</keyword>
<evidence type="ECO:0000256" key="6">
    <source>
        <dbReference type="ARBA" id="ARBA00022822"/>
    </source>
</evidence>
<keyword evidence="7 9" id="KW-0057">Aromatic amino acid biosynthesis</keyword>
<evidence type="ECO:0000313" key="11">
    <source>
        <dbReference type="EMBL" id="PNR98512.1"/>
    </source>
</evidence>
<dbReference type="GO" id="GO:0004640">
    <property type="term" value="F:phosphoribosylanthranilate isomerase activity"/>
    <property type="evidence" value="ECO:0007669"/>
    <property type="project" value="UniProtKB-UniRule"/>
</dbReference>
<evidence type="ECO:0000256" key="9">
    <source>
        <dbReference type="HAMAP-Rule" id="MF_00135"/>
    </source>
</evidence>
<evidence type="ECO:0000256" key="3">
    <source>
        <dbReference type="ARBA" id="ARBA00012572"/>
    </source>
</evidence>
<keyword evidence="6 9" id="KW-0822">Tryptophan biosynthesis</keyword>
<gene>
    <name evidence="9" type="primary">trpF</name>
    <name evidence="11" type="ORF">X929_00265</name>
</gene>
<keyword evidence="8 9" id="KW-0413">Isomerase</keyword>
<dbReference type="SUPFAM" id="SSF51366">
    <property type="entry name" value="Ribulose-phoshate binding barrel"/>
    <property type="match status" value="1"/>
</dbReference>
<dbReference type="AlphaFoldDB" id="A0A2K1P6W1"/>
<comment type="pathway">
    <text evidence="2 9">Amino-acid biosynthesis; L-tryptophan biosynthesis; L-tryptophan from chorismate: step 3/5.</text>
</comment>
<dbReference type="HAMAP" id="MF_00135">
    <property type="entry name" value="PRAI"/>
    <property type="match status" value="1"/>
</dbReference>
<dbReference type="EC" id="5.3.1.24" evidence="3 9"/>